<comment type="caution">
    <text evidence="1">The sequence shown here is derived from an EMBL/GenBank/DDBJ whole genome shotgun (WGS) entry which is preliminary data.</text>
</comment>
<keyword evidence="2" id="KW-1185">Reference proteome</keyword>
<dbReference type="EMBL" id="MU266445">
    <property type="protein sequence ID" value="KAH7923709.1"/>
    <property type="molecule type" value="Genomic_DNA"/>
</dbReference>
<gene>
    <name evidence="1" type="ORF">BV22DRAFT_1130464</name>
</gene>
<reference evidence="1" key="1">
    <citation type="journal article" date="2021" name="New Phytol.">
        <title>Evolutionary innovations through gain and loss of genes in the ectomycorrhizal Boletales.</title>
        <authorList>
            <person name="Wu G."/>
            <person name="Miyauchi S."/>
            <person name="Morin E."/>
            <person name="Kuo A."/>
            <person name="Drula E."/>
            <person name="Varga T."/>
            <person name="Kohler A."/>
            <person name="Feng B."/>
            <person name="Cao Y."/>
            <person name="Lipzen A."/>
            <person name="Daum C."/>
            <person name="Hundley H."/>
            <person name="Pangilinan J."/>
            <person name="Johnson J."/>
            <person name="Barry K."/>
            <person name="LaButti K."/>
            <person name="Ng V."/>
            <person name="Ahrendt S."/>
            <person name="Min B."/>
            <person name="Choi I.G."/>
            <person name="Park H."/>
            <person name="Plett J.M."/>
            <person name="Magnuson J."/>
            <person name="Spatafora J.W."/>
            <person name="Nagy L.G."/>
            <person name="Henrissat B."/>
            <person name="Grigoriev I.V."/>
            <person name="Yang Z.L."/>
            <person name="Xu J."/>
            <person name="Martin F.M."/>
        </authorList>
    </citation>
    <scope>NUCLEOTIDE SEQUENCE</scope>
    <source>
        <strain evidence="1">KUC20120723A-06</strain>
    </source>
</reference>
<accession>A0ACB8BDW7</accession>
<name>A0ACB8BDW7_9AGAM</name>
<evidence type="ECO:0000313" key="1">
    <source>
        <dbReference type="EMBL" id="KAH7923709.1"/>
    </source>
</evidence>
<proteinExistence type="predicted"/>
<sequence>MDGSQAYRRSAGRSPMYFDDGQNEDVNPLSLFPAQPGTRDTQSQRRALDTEFTGLASLKETAHRPFFGLTQSSQLSENALQHHVEPGRLPTSCKQSSLKSEPHIPGASGYSHTPTFYDSKGHYVGKGSTIRLKEESPLHDVDYMSQTRVSSRASPSGSRNPAARASYYEPSSKGDPEDQAPPSDSHNEDEWISKISSNLRQSKNEVAALRQHNAEVRKQLEIKERLNSELSLRLQTSKKACEAFQKDNAGLRVDFESLRTKYQASAAFLLEARTTMQSIAQLRASAQSDLERLVSKFDEEGEYVKGSATKNLVDELQSELSKTQQVADLLREKLDIMGAELAEARSRIAELEDHHINDTRALESATADLLRSAQHMVDMDDRLKLHKREAMDTIVNLAEAQQQSSNFETRSREMATLVDSLKHELSESEPIYHEQKSQLRVLHNTVTFQEQRIKDLEARILKAEEEHNGAQVQVRDLQDKLATSHQHEMSITAQYTQVTAERDILSGRVDSLDTQLTDIRDLEKSLSAQSARLSSERDSLRDKCKSAELQLADTKRELESHRGRLHESEIACKVLEERFDEQSITLRITKESIGDVEERLYVAENAKKTSGDTFSGVISGLERAVCLSKERESVLQVRLNEAIADNAVQREEILKFREKIARAEGDYQAKLSGAEARVQETEVRVREAEAQAQEARDQLREKERVNDRLNMELTERDSQLQGFQQRLSIAEAPSDDHEKTIDALDTRIRALDATVKSLQDRAGNITLRYNEDDLNDDERVLVSTLTQQARTVFEREIVEKSNEIRRRDNLIKQHEARILQLQDSLQRRIRIDGGINGSEYVMGGGPDASQAQHAALGGLESTSTASWGGPPALPDAGSNFQPRWPMDQQPELRKQENHNLAAENGVDYRPTASTTEVFKSITPGETPFRGALPTPTSDHGVPRLGQESDRFSFRTLAMDDPEGPGDFDDPPSAPQIGKRAMALLGDEDAKEFSRPARRPKNTTKIPEVETVTEKTSAAPKKKAGRRYGR</sequence>
<organism evidence="1 2">
    <name type="scientific">Leucogyrophana mollusca</name>
    <dbReference type="NCBI Taxonomy" id="85980"/>
    <lineage>
        <taxon>Eukaryota</taxon>
        <taxon>Fungi</taxon>
        <taxon>Dikarya</taxon>
        <taxon>Basidiomycota</taxon>
        <taxon>Agaricomycotina</taxon>
        <taxon>Agaricomycetes</taxon>
        <taxon>Agaricomycetidae</taxon>
        <taxon>Boletales</taxon>
        <taxon>Boletales incertae sedis</taxon>
        <taxon>Leucogyrophana</taxon>
    </lineage>
</organism>
<protein>
    <submittedName>
        <fullName evidence="1">Uncharacterized protein</fullName>
    </submittedName>
</protein>
<dbReference type="Proteomes" id="UP000790709">
    <property type="component" value="Unassembled WGS sequence"/>
</dbReference>
<evidence type="ECO:0000313" key="2">
    <source>
        <dbReference type="Proteomes" id="UP000790709"/>
    </source>
</evidence>